<accession>A0ABN7XAM9</accession>
<organism evidence="2 3">
    <name type="scientific">Gigaspora margarita</name>
    <dbReference type="NCBI Taxonomy" id="4874"/>
    <lineage>
        <taxon>Eukaryota</taxon>
        <taxon>Fungi</taxon>
        <taxon>Fungi incertae sedis</taxon>
        <taxon>Mucoromycota</taxon>
        <taxon>Glomeromycotina</taxon>
        <taxon>Glomeromycetes</taxon>
        <taxon>Diversisporales</taxon>
        <taxon>Gigasporaceae</taxon>
        <taxon>Gigaspora</taxon>
    </lineage>
</organism>
<feature type="region of interest" description="Disordered" evidence="1">
    <location>
        <begin position="100"/>
        <end position="136"/>
    </location>
</feature>
<evidence type="ECO:0000256" key="1">
    <source>
        <dbReference type="SAM" id="MobiDB-lite"/>
    </source>
</evidence>
<proteinExistence type="predicted"/>
<dbReference type="Proteomes" id="UP000789901">
    <property type="component" value="Unassembled WGS sequence"/>
</dbReference>
<protein>
    <submittedName>
        <fullName evidence="2">11455_t:CDS:1</fullName>
    </submittedName>
</protein>
<feature type="compositionally biased region" description="Basic residues" evidence="1">
    <location>
        <begin position="174"/>
        <end position="184"/>
    </location>
</feature>
<comment type="caution">
    <text evidence="2">The sequence shown here is derived from an EMBL/GenBank/DDBJ whole genome shotgun (WGS) entry which is preliminary data.</text>
</comment>
<feature type="non-terminal residue" evidence="2">
    <location>
        <position position="1"/>
    </location>
</feature>
<dbReference type="EMBL" id="CAJVQB010106301">
    <property type="protein sequence ID" value="CAG8851471.1"/>
    <property type="molecule type" value="Genomic_DNA"/>
</dbReference>
<sequence>YRHGELNLEGIQHKKDGITFDIPSATKARITYIVDPTIGICSCYVGSVAQERSFYASLHHRIHTVFKDNTINQPEIQESTISSEFISNFDIKRTTFTENANSKESNASGDEKLNANSDEKSNTNSDEESDLSKGISQCKKSRENKLVLFVYQHASSPVTIRGGKKIPVQVALVQRRKGTTRRQSLKTQPLDKKNKDLHKMQPRKKR</sequence>
<reference evidence="2 3" key="1">
    <citation type="submission" date="2021-06" db="EMBL/GenBank/DDBJ databases">
        <authorList>
            <person name="Kallberg Y."/>
            <person name="Tangrot J."/>
            <person name="Rosling A."/>
        </authorList>
    </citation>
    <scope>NUCLEOTIDE SEQUENCE [LARGE SCALE GENOMIC DNA]</scope>
    <source>
        <strain evidence="2 3">120-4 pot B 10/14</strain>
    </source>
</reference>
<feature type="non-terminal residue" evidence="2">
    <location>
        <position position="206"/>
    </location>
</feature>
<feature type="compositionally biased region" description="Basic and acidic residues" evidence="1">
    <location>
        <begin position="189"/>
        <end position="199"/>
    </location>
</feature>
<name>A0ABN7XAM9_GIGMA</name>
<feature type="compositionally biased region" description="Basic and acidic residues" evidence="1">
    <location>
        <begin position="109"/>
        <end position="121"/>
    </location>
</feature>
<evidence type="ECO:0000313" key="3">
    <source>
        <dbReference type="Proteomes" id="UP000789901"/>
    </source>
</evidence>
<feature type="region of interest" description="Disordered" evidence="1">
    <location>
        <begin position="172"/>
        <end position="206"/>
    </location>
</feature>
<keyword evidence="3" id="KW-1185">Reference proteome</keyword>
<evidence type="ECO:0000313" key="2">
    <source>
        <dbReference type="EMBL" id="CAG8851471.1"/>
    </source>
</evidence>
<gene>
    <name evidence="2" type="ORF">GMARGA_LOCUS40758</name>
</gene>